<comment type="subcellular location">
    <subcellularLocation>
        <location evidence="1">Secreted</location>
        <location evidence="1">Extracellular space</location>
    </subcellularLocation>
</comment>
<dbReference type="InterPro" id="IPR001254">
    <property type="entry name" value="Trypsin_dom"/>
</dbReference>
<reference evidence="11" key="1">
    <citation type="submission" date="2025-08" db="UniProtKB">
        <authorList>
            <consortium name="Ensembl"/>
        </authorList>
    </citation>
    <scope>IDENTIFICATION</scope>
</reference>
<dbReference type="InterPro" id="IPR043504">
    <property type="entry name" value="Peptidase_S1_PA_chymotrypsin"/>
</dbReference>
<dbReference type="SUPFAM" id="SSF50494">
    <property type="entry name" value="Trypsin-like serine proteases"/>
    <property type="match status" value="1"/>
</dbReference>
<keyword evidence="8" id="KW-1015">Disulfide bond</keyword>
<dbReference type="PANTHER" id="PTHR24250:SF66">
    <property type="entry name" value="CHYMOTRYPSIN-LIKE PROTEASE CTRL-1"/>
    <property type="match status" value="1"/>
</dbReference>
<dbReference type="AlphaFoldDB" id="A0A3B3ZL74"/>
<dbReference type="GO" id="GO:0004252">
    <property type="term" value="F:serine-type endopeptidase activity"/>
    <property type="evidence" value="ECO:0007669"/>
    <property type="project" value="UniProtKB-EC"/>
</dbReference>
<keyword evidence="2" id="KW-0964">Secreted</keyword>
<evidence type="ECO:0000313" key="12">
    <source>
        <dbReference type="Proteomes" id="UP000261520"/>
    </source>
</evidence>
<keyword evidence="5" id="KW-0378">Hydrolase</keyword>
<dbReference type="PROSITE" id="PS00135">
    <property type="entry name" value="TRYPSIN_SER"/>
    <property type="match status" value="1"/>
</dbReference>
<dbReference type="PROSITE" id="PS50240">
    <property type="entry name" value="TRYPSIN_DOM"/>
    <property type="match status" value="1"/>
</dbReference>
<keyword evidence="7" id="KW-0865">Zymogen</keyword>
<evidence type="ECO:0000256" key="5">
    <source>
        <dbReference type="ARBA" id="ARBA00022801"/>
    </source>
</evidence>
<keyword evidence="4" id="KW-0222">Digestion</keyword>
<keyword evidence="12" id="KW-1185">Reference proteome</keyword>
<dbReference type="Pfam" id="PF00089">
    <property type="entry name" value="Trypsin"/>
    <property type="match status" value="1"/>
</dbReference>
<dbReference type="InterPro" id="IPR009003">
    <property type="entry name" value="Peptidase_S1_PA"/>
</dbReference>
<evidence type="ECO:0000259" key="10">
    <source>
        <dbReference type="PROSITE" id="PS50240"/>
    </source>
</evidence>
<keyword evidence="3" id="KW-0645">Protease</keyword>
<dbReference type="Ensembl" id="ENSPMGT00000005711.1">
    <property type="protein sequence ID" value="ENSPMGP00000005383.1"/>
    <property type="gene ID" value="ENSPMGG00000002874.1"/>
</dbReference>
<dbReference type="Gene3D" id="2.40.10.10">
    <property type="entry name" value="Trypsin-like serine proteases"/>
    <property type="match status" value="1"/>
</dbReference>
<proteinExistence type="predicted"/>
<evidence type="ECO:0000256" key="3">
    <source>
        <dbReference type="ARBA" id="ARBA00022670"/>
    </source>
</evidence>
<dbReference type="GO" id="GO:0005576">
    <property type="term" value="C:extracellular region"/>
    <property type="evidence" value="ECO:0007669"/>
    <property type="project" value="UniProtKB-SubCell"/>
</dbReference>
<evidence type="ECO:0000256" key="2">
    <source>
        <dbReference type="ARBA" id="ARBA00022525"/>
    </source>
</evidence>
<sequence>MGDTAMFLLVSCLALVASALGCGVPTIKPQVSGYNKIVNGENAVSGSWPWQVSLQVVNSRDNCLLKRQFLLFKKILKTLLLTFTSQGCPYNHRVILGEYDRNYNSEPIQIKTISRAISHPYYNSNTFTNDITLLKLSSPVQMTNRISPVCLASSSTSIPSGTKCVTTGWGRTGSTSSPRYLQQTALPLLTPAQCKQYWGQNRITDAMICAGASGVSSCQGDSGGPLVCESGGVWSLVGIVSWGTSNCNVYAPAVYARVSYLRSWIDQTLAYN</sequence>
<dbReference type="GO" id="GO:0006508">
    <property type="term" value="P:proteolysis"/>
    <property type="evidence" value="ECO:0007669"/>
    <property type="project" value="UniProtKB-KW"/>
</dbReference>
<dbReference type="PANTHER" id="PTHR24250">
    <property type="entry name" value="CHYMOTRYPSIN-RELATED"/>
    <property type="match status" value="1"/>
</dbReference>
<dbReference type="FunFam" id="2.40.10.10:FF:000181">
    <property type="entry name" value="Chymotrypsinogen A"/>
    <property type="match status" value="1"/>
</dbReference>
<dbReference type="Proteomes" id="UP000261520">
    <property type="component" value="Unplaced"/>
</dbReference>
<organism evidence="11 12">
    <name type="scientific">Periophthalmus magnuspinnatus</name>
    <dbReference type="NCBI Taxonomy" id="409849"/>
    <lineage>
        <taxon>Eukaryota</taxon>
        <taxon>Metazoa</taxon>
        <taxon>Chordata</taxon>
        <taxon>Craniata</taxon>
        <taxon>Vertebrata</taxon>
        <taxon>Euteleostomi</taxon>
        <taxon>Actinopterygii</taxon>
        <taxon>Neopterygii</taxon>
        <taxon>Teleostei</taxon>
        <taxon>Neoteleostei</taxon>
        <taxon>Acanthomorphata</taxon>
        <taxon>Gobiaria</taxon>
        <taxon>Gobiiformes</taxon>
        <taxon>Gobioidei</taxon>
        <taxon>Gobiidae</taxon>
        <taxon>Oxudercinae</taxon>
        <taxon>Periophthalmus</taxon>
    </lineage>
</organism>
<dbReference type="SMART" id="SM00020">
    <property type="entry name" value="Tryp_SPc"/>
    <property type="match status" value="1"/>
</dbReference>
<evidence type="ECO:0000256" key="1">
    <source>
        <dbReference type="ARBA" id="ARBA00004239"/>
    </source>
</evidence>
<dbReference type="CDD" id="cd00190">
    <property type="entry name" value="Tryp_SPc"/>
    <property type="match status" value="1"/>
</dbReference>
<reference evidence="11" key="2">
    <citation type="submission" date="2025-09" db="UniProtKB">
        <authorList>
            <consortium name="Ensembl"/>
        </authorList>
    </citation>
    <scope>IDENTIFICATION</scope>
</reference>
<feature type="domain" description="Peptidase S1" evidence="10">
    <location>
        <begin position="37"/>
        <end position="270"/>
    </location>
</feature>
<keyword evidence="6" id="KW-0720">Serine protease</keyword>
<dbReference type="EC" id="3.4.21.1" evidence="9"/>
<dbReference type="InterPro" id="IPR001314">
    <property type="entry name" value="Peptidase_S1A"/>
</dbReference>
<dbReference type="GO" id="GO:0007586">
    <property type="term" value="P:digestion"/>
    <property type="evidence" value="ECO:0007669"/>
    <property type="project" value="UniProtKB-KW"/>
</dbReference>
<dbReference type="InterPro" id="IPR033116">
    <property type="entry name" value="TRYPSIN_SER"/>
</dbReference>
<evidence type="ECO:0000313" key="11">
    <source>
        <dbReference type="Ensembl" id="ENSPMGP00000005383.1"/>
    </source>
</evidence>
<evidence type="ECO:0000256" key="4">
    <source>
        <dbReference type="ARBA" id="ARBA00022757"/>
    </source>
</evidence>
<accession>A0A3B3ZL74</accession>
<evidence type="ECO:0000256" key="6">
    <source>
        <dbReference type="ARBA" id="ARBA00022825"/>
    </source>
</evidence>
<evidence type="ECO:0000256" key="9">
    <source>
        <dbReference type="ARBA" id="ARBA00044036"/>
    </source>
</evidence>
<evidence type="ECO:0000256" key="7">
    <source>
        <dbReference type="ARBA" id="ARBA00023145"/>
    </source>
</evidence>
<dbReference type="PRINTS" id="PR00722">
    <property type="entry name" value="CHYMOTRYPSIN"/>
</dbReference>
<protein>
    <recommendedName>
        <fullName evidence="9">chymotrypsin</fullName>
        <ecNumber evidence="9">3.4.21.1</ecNumber>
    </recommendedName>
</protein>
<evidence type="ECO:0000256" key="8">
    <source>
        <dbReference type="ARBA" id="ARBA00023157"/>
    </source>
</evidence>
<dbReference type="FunFam" id="2.40.10.10:FF:000176">
    <property type="entry name" value="Chymotrypsinogen A"/>
    <property type="match status" value="1"/>
</dbReference>
<name>A0A3B3ZL74_9GOBI</name>